<dbReference type="EMBL" id="MZGV01000007">
    <property type="protein sequence ID" value="OPJ63743.1"/>
    <property type="molecule type" value="Genomic_DNA"/>
</dbReference>
<sequence>MNAVRFLYSFVLFASCICGIVLISYACKRRQMPGANYFIANAVLMVFYMATYMGEINSNTLKLAMFWFYLEHISIAILPYVWILMGLDYIRAPKKILTAARYIMLYHPVLMLAAFYSNSINHLYISSYEFVYNGYFQVIVTHKTIIYYAVNVISISMIGILCTSIYIYGYIKAVKPLRRGYIVMIIACMFPWFSVYLTATNVNYLGVDYFPVLTGVTGILYMYGIFHYRIFRAVPIAVETVFNQSKEAILIIDLSGYIIDANIAFKKIYSDITDYLKKNKINTFIEKHLELAGIMEDKNKFEYEYYGVNYSAEIIPILAEENLEIGKILVITDISLFVEKQKRLELIANNAIDKAETNEIFFLQAQIKPHFINNTLSVISSMITRDPYAAKELIVSLSEYLANSYSTGNKSVMVSLNEEIELVNTYISIEKARFRERLNFQLLCSGDLNMKIPKLILQPLIENAIRHGILRKMEGGSVSLEITSKADKTCFKIEDDGVGIEDSRILNLLSGNDAKQGVGIYNVHKRLVRYYGEGLSLISSVGQGTIVTFSIPNEYMQKQDI</sequence>
<keyword evidence="2" id="KW-0902">Two-component regulatory system</keyword>
<dbReference type="Gene3D" id="3.30.450.20">
    <property type="entry name" value="PAS domain"/>
    <property type="match status" value="1"/>
</dbReference>
<dbReference type="Pfam" id="PF16927">
    <property type="entry name" value="HisKA_7TM"/>
    <property type="match status" value="1"/>
</dbReference>
<proteinExistence type="predicted"/>
<evidence type="ECO:0000313" key="6">
    <source>
        <dbReference type="Proteomes" id="UP000190080"/>
    </source>
</evidence>
<keyword evidence="3" id="KW-0472">Membrane</keyword>
<dbReference type="AlphaFoldDB" id="A0A1V4IV11"/>
<feature type="transmembrane region" description="Helical" evidence="3">
    <location>
        <begin position="102"/>
        <end position="125"/>
    </location>
</feature>
<feature type="transmembrane region" description="Helical" evidence="3">
    <location>
        <begin position="209"/>
        <end position="226"/>
    </location>
</feature>
<reference evidence="5 6" key="1">
    <citation type="submission" date="2017-03" db="EMBL/GenBank/DDBJ databases">
        <title>Genome sequence of Clostridium oryzae DSM 28571.</title>
        <authorList>
            <person name="Poehlein A."/>
            <person name="Daniel R."/>
        </authorList>
    </citation>
    <scope>NUCLEOTIDE SEQUENCE [LARGE SCALE GENOMIC DNA]</scope>
    <source>
        <strain evidence="5 6">DSM 28571</strain>
    </source>
</reference>
<feature type="transmembrane region" description="Helical" evidence="3">
    <location>
        <begin position="34"/>
        <end position="54"/>
    </location>
</feature>
<evidence type="ECO:0000256" key="3">
    <source>
        <dbReference type="SAM" id="Phobius"/>
    </source>
</evidence>
<dbReference type="PANTHER" id="PTHR34220">
    <property type="entry name" value="SENSOR HISTIDINE KINASE YPDA"/>
    <property type="match status" value="1"/>
</dbReference>
<keyword evidence="3" id="KW-1133">Transmembrane helix</keyword>
<dbReference type="STRING" id="1450648.CLORY_09270"/>
<dbReference type="InterPro" id="IPR003594">
    <property type="entry name" value="HATPase_dom"/>
</dbReference>
<dbReference type="RefSeq" id="WP_079422360.1">
    <property type="nucleotide sequence ID" value="NZ_MZGV01000007.1"/>
</dbReference>
<dbReference type="SUPFAM" id="SSF55874">
    <property type="entry name" value="ATPase domain of HSP90 chaperone/DNA topoisomerase II/histidine kinase"/>
    <property type="match status" value="1"/>
</dbReference>
<dbReference type="Gene3D" id="3.30.565.10">
    <property type="entry name" value="Histidine kinase-like ATPase, C-terminal domain"/>
    <property type="match status" value="1"/>
</dbReference>
<evidence type="ECO:0000313" key="5">
    <source>
        <dbReference type="EMBL" id="OPJ63743.1"/>
    </source>
</evidence>
<keyword evidence="1 5" id="KW-0418">Kinase</keyword>
<feature type="transmembrane region" description="Helical" evidence="3">
    <location>
        <begin position="66"/>
        <end position="90"/>
    </location>
</feature>
<dbReference type="InterPro" id="IPR036890">
    <property type="entry name" value="HATPase_C_sf"/>
</dbReference>
<name>A0A1V4IV11_9CLOT</name>
<dbReference type="Pfam" id="PF06580">
    <property type="entry name" value="His_kinase"/>
    <property type="match status" value="1"/>
</dbReference>
<comment type="caution">
    <text evidence="5">The sequence shown here is derived from an EMBL/GenBank/DDBJ whole genome shotgun (WGS) entry which is preliminary data.</text>
</comment>
<keyword evidence="5" id="KW-0808">Transferase</keyword>
<dbReference type="InterPro" id="IPR031621">
    <property type="entry name" value="HisKA_7TM"/>
</dbReference>
<keyword evidence="3" id="KW-0812">Transmembrane</keyword>
<keyword evidence="6" id="KW-1185">Reference proteome</keyword>
<feature type="domain" description="Histidine kinase" evidence="4">
    <location>
        <begin position="456"/>
        <end position="555"/>
    </location>
</feature>
<dbReference type="InterPro" id="IPR050640">
    <property type="entry name" value="Bact_2-comp_sensor_kinase"/>
</dbReference>
<dbReference type="Proteomes" id="UP000190080">
    <property type="component" value="Unassembled WGS sequence"/>
</dbReference>
<dbReference type="OrthoDB" id="9809348at2"/>
<dbReference type="Pfam" id="PF02518">
    <property type="entry name" value="HATPase_c"/>
    <property type="match status" value="1"/>
</dbReference>
<organism evidence="5 6">
    <name type="scientific">Clostridium oryzae</name>
    <dbReference type="NCBI Taxonomy" id="1450648"/>
    <lineage>
        <taxon>Bacteria</taxon>
        <taxon>Bacillati</taxon>
        <taxon>Bacillota</taxon>
        <taxon>Clostridia</taxon>
        <taxon>Eubacteriales</taxon>
        <taxon>Clostridiaceae</taxon>
        <taxon>Clostridium</taxon>
    </lineage>
</organism>
<dbReference type="GO" id="GO:0000155">
    <property type="term" value="F:phosphorelay sensor kinase activity"/>
    <property type="evidence" value="ECO:0007669"/>
    <property type="project" value="InterPro"/>
</dbReference>
<dbReference type="SMART" id="SM00387">
    <property type="entry name" value="HATPase_c"/>
    <property type="match status" value="1"/>
</dbReference>
<dbReference type="InterPro" id="IPR010559">
    <property type="entry name" value="Sig_transdc_His_kin_internal"/>
</dbReference>
<gene>
    <name evidence="5" type="primary">ypdA_2</name>
    <name evidence="5" type="ORF">CLORY_09270</name>
</gene>
<dbReference type="EC" id="2.7.13.3" evidence="5"/>
<feature type="transmembrane region" description="Helical" evidence="3">
    <location>
        <begin position="145"/>
        <end position="168"/>
    </location>
</feature>
<dbReference type="PROSITE" id="PS50109">
    <property type="entry name" value="HIS_KIN"/>
    <property type="match status" value="1"/>
</dbReference>
<dbReference type="PANTHER" id="PTHR34220:SF7">
    <property type="entry name" value="SENSOR HISTIDINE KINASE YPDA"/>
    <property type="match status" value="1"/>
</dbReference>
<evidence type="ECO:0000256" key="2">
    <source>
        <dbReference type="ARBA" id="ARBA00023012"/>
    </source>
</evidence>
<feature type="transmembrane region" description="Helical" evidence="3">
    <location>
        <begin position="180"/>
        <end position="197"/>
    </location>
</feature>
<dbReference type="InterPro" id="IPR005467">
    <property type="entry name" value="His_kinase_dom"/>
</dbReference>
<accession>A0A1V4IV11</accession>
<dbReference type="GO" id="GO:0016020">
    <property type="term" value="C:membrane"/>
    <property type="evidence" value="ECO:0007669"/>
    <property type="project" value="InterPro"/>
</dbReference>
<protein>
    <submittedName>
        <fullName evidence="5">Sensor histidine kinase YpdA</fullName>
        <ecNumber evidence="5">2.7.13.3</ecNumber>
    </submittedName>
</protein>
<evidence type="ECO:0000256" key="1">
    <source>
        <dbReference type="ARBA" id="ARBA00022777"/>
    </source>
</evidence>
<evidence type="ECO:0000259" key="4">
    <source>
        <dbReference type="PROSITE" id="PS50109"/>
    </source>
</evidence>
<feature type="transmembrane region" description="Helical" evidence="3">
    <location>
        <begin position="6"/>
        <end position="27"/>
    </location>
</feature>
<dbReference type="PROSITE" id="PS51257">
    <property type="entry name" value="PROKAR_LIPOPROTEIN"/>
    <property type="match status" value="1"/>
</dbReference>